<dbReference type="Gene3D" id="3.40.50.10540">
    <property type="entry name" value="Crotonobetainyl-coa:carnitine coa-transferase, domain 1"/>
    <property type="match status" value="1"/>
</dbReference>
<dbReference type="SUPFAM" id="SSF89796">
    <property type="entry name" value="CoA-transferase family III (CaiB/BaiF)"/>
    <property type="match status" value="1"/>
</dbReference>
<proteinExistence type="predicted"/>
<evidence type="ECO:0000313" key="3">
    <source>
        <dbReference type="Proteomes" id="UP000295416"/>
    </source>
</evidence>
<dbReference type="PANTHER" id="PTHR48207:SF3">
    <property type="entry name" value="SUCCINATE--HYDROXYMETHYLGLUTARATE COA-TRANSFERASE"/>
    <property type="match status" value="1"/>
</dbReference>
<dbReference type="InterPro" id="IPR050483">
    <property type="entry name" value="CoA-transferase_III_domain"/>
</dbReference>
<dbReference type="AlphaFoldDB" id="A0A4V2SMF2"/>
<evidence type="ECO:0000256" key="1">
    <source>
        <dbReference type="ARBA" id="ARBA00022679"/>
    </source>
</evidence>
<dbReference type="Pfam" id="PF02515">
    <property type="entry name" value="CoA_transf_3"/>
    <property type="match status" value="1"/>
</dbReference>
<keyword evidence="3" id="KW-1185">Reference proteome</keyword>
<dbReference type="Gene3D" id="3.30.1540.10">
    <property type="entry name" value="formyl-coa transferase, domain 3"/>
    <property type="match status" value="1"/>
</dbReference>
<sequence>MTNGPLSGIRVLDLSRVLAGPYCTMILGDLGAEIIKVEAPGGSDDTRAWGPPYLNGESAYYMCANRNKKALTLNLKSDEGKEVLKRLIASSDVLIHNFKTGTMEKWGLDYTVLSEINPRLVYCQITGFGQTGPLSELPGYDFAIQAMSGFMSITGSESSGPMKVGVAITDILTGLYANIGIQAALLERESSGAGQAIDISLYDSAVSALINVASNYLVSGKVPSPLGNYHPNIVPYQTFKTGDGEMVVAVGNDRQFQSFCDCLGKSELSSDSRFETNSDRLSHRDELEEEVHKQLKTQSTDNWIKVFRERQIPCGPIQTIDQVLQDPHVLARDMIVNLRHSSGEDIQLVGSPLKLSRTEVKYDTPPPLVGEHTEELLSACGFTNEEIQILADHHII</sequence>
<dbReference type="GO" id="GO:0008410">
    <property type="term" value="F:CoA-transferase activity"/>
    <property type="evidence" value="ECO:0007669"/>
    <property type="project" value="TreeGrafter"/>
</dbReference>
<organism evidence="2 3">
    <name type="scientific">Scopulibacillus darangshiensis</name>
    <dbReference type="NCBI Taxonomy" id="442528"/>
    <lineage>
        <taxon>Bacteria</taxon>
        <taxon>Bacillati</taxon>
        <taxon>Bacillota</taxon>
        <taxon>Bacilli</taxon>
        <taxon>Bacillales</taxon>
        <taxon>Sporolactobacillaceae</taxon>
        <taxon>Scopulibacillus</taxon>
    </lineage>
</organism>
<accession>A0A4V2SMF2</accession>
<dbReference type="InterPro" id="IPR023606">
    <property type="entry name" value="CoA-Trfase_III_dom_1_sf"/>
</dbReference>
<reference evidence="2 3" key="1">
    <citation type="submission" date="2019-03" db="EMBL/GenBank/DDBJ databases">
        <title>Genomic Encyclopedia of Type Strains, Phase IV (KMG-IV): sequencing the most valuable type-strain genomes for metagenomic binning, comparative biology and taxonomic classification.</title>
        <authorList>
            <person name="Goeker M."/>
        </authorList>
    </citation>
    <scope>NUCLEOTIDE SEQUENCE [LARGE SCALE GENOMIC DNA]</scope>
    <source>
        <strain evidence="2 3">DSM 19377</strain>
    </source>
</reference>
<evidence type="ECO:0000313" key="2">
    <source>
        <dbReference type="EMBL" id="TCP27026.1"/>
    </source>
</evidence>
<keyword evidence="1 2" id="KW-0808">Transferase</keyword>
<dbReference type="RefSeq" id="WP_132746505.1">
    <property type="nucleotide sequence ID" value="NZ_SLXK01000018.1"/>
</dbReference>
<comment type="caution">
    <text evidence="2">The sequence shown here is derived from an EMBL/GenBank/DDBJ whole genome shotgun (WGS) entry which is preliminary data.</text>
</comment>
<dbReference type="OrthoDB" id="9797653at2"/>
<name>A0A4V2SMF2_9BACL</name>
<dbReference type="EMBL" id="SLXK01000018">
    <property type="protein sequence ID" value="TCP27026.1"/>
    <property type="molecule type" value="Genomic_DNA"/>
</dbReference>
<dbReference type="Proteomes" id="UP000295416">
    <property type="component" value="Unassembled WGS sequence"/>
</dbReference>
<dbReference type="PANTHER" id="PTHR48207">
    <property type="entry name" value="SUCCINATE--HYDROXYMETHYLGLUTARATE COA-TRANSFERASE"/>
    <property type="match status" value="1"/>
</dbReference>
<protein>
    <submittedName>
        <fullName evidence="2">Crotonobetainyl-CoA:carnitine CoA-transferase CaiB-like acyl-CoA transferase</fullName>
    </submittedName>
</protein>
<dbReference type="InterPro" id="IPR044855">
    <property type="entry name" value="CoA-Trfase_III_dom3_sf"/>
</dbReference>
<dbReference type="InterPro" id="IPR003673">
    <property type="entry name" value="CoA-Trfase_fam_III"/>
</dbReference>
<gene>
    <name evidence="2" type="ORF">EV207_1184</name>
</gene>